<organism evidence="7 8">
    <name type="scientific">Trichoderma asperellum</name>
    <name type="common">Filamentous fungus</name>
    <dbReference type="NCBI Taxonomy" id="101201"/>
    <lineage>
        <taxon>Eukaryota</taxon>
        <taxon>Fungi</taxon>
        <taxon>Dikarya</taxon>
        <taxon>Ascomycota</taxon>
        <taxon>Pezizomycotina</taxon>
        <taxon>Sordariomycetes</taxon>
        <taxon>Hypocreomycetidae</taxon>
        <taxon>Hypocreales</taxon>
        <taxon>Hypocreaceae</taxon>
        <taxon>Trichoderma</taxon>
    </lineage>
</organism>
<dbReference type="AlphaFoldDB" id="A0A6V8R605"/>
<dbReference type="Proteomes" id="UP000517252">
    <property type="component" value="Unassembled WGS sequence"/>
</dbReference>
<evidence type="ECO:0000256" key="2">
    <source>
        <dbReference type="ARBA" id="ARBA00022679"/>
    </source>
</evidence>
<dbReference type="CDD" id="cd14014">
    <property type="entry name" value="STKc_PknB_like"/>
    <property type="match status" value="1"/>
</dbReference>
<keyword evidence="5" id="KW-0067">ATP-binding</keyword>
<dbReference type="SUPFAM" id="SSF56112">
    <property type="entry name" value="Protein kinase-like (PK-like)"/>
    <property type="match status" value="1"/>
</dbReference>
<comment type="caution">
    <text evidence="7">The sequence shown here is derived from an EMBL/GenBank/DDBJ whole genome shotgun (WGS) entry which is preliminary data.</text>
</comment>
<evidence type="ECO:0000256" key="5">
    <source>
        <dbReference type="ARBA" id="ARBA00022840"/>
    </source>
</evidence>
<keyword evidence="2" id="KW-0808">Transferase</keyword>
<proteinExistence type="predicted"/>
<keyword evidence="1" id="KW-0723">Serine/threonine-protein kinase</keyword>
<dbReference type="Gene3D" id="1.10.510.10">
    <property type="entry name" value="Transferase(Phosphotransferase) domain 1"/>
    <property type="match status" value="1"/>
</dbReference>
<evidence type="ECO:0000313" key="7">
    <source>
        <dbReference type="EMBL" id="GFP60477.1"/>
    </source>
</evidence>
<evidence type="ECO:0000256" key="1">
    <source>
        <dbReference type="ARBA" id="ARBA00022527"/>
    </source>
</evidence>
<keyword evidence="3" id="KW-0547">Nucleotide-binding</keyword>
<feature type="domain" description="Protein kinase" evidence="6">
    <location>
        <begin position="44"/>
        <end position="319"/>
    </location>
</feature>
<gene>
    <name evidence="7" type="ORF">TASIC1_0019002300</name>
</gene>
<sequence>MSQWPDLVRDTQLSTLFKDDVTIHHHDDSDEENNARSTWREERWKVTARLGHGGCGSVWLQECVEGKRGIDRRAVKVIPWLSLKDKKDNYVAELEVIAKFSQKRYSKCFVKFLGWYDDPSSLYIAMEYFPLGDLQKYMDKPGLIDEADAREISFQVLEGLSYMHREGFAHRDIKPDHVLFKNVLIRSLPPKSKWWVKISDFGISKRVEGSMKVVSSIKGTIPYMAPELLFHEPGSSNPINHQAADMWALGEMAYRLLTKTAVFPTHNALVNYLVNKTFPTEKLNKQDASLDAASFIRSLMEPHPDKRLTSEKAMEHAWVAPLKDHWAHVSKPSTPIPFSTNEEYQCPNCEKFFDSKCSNETIDIRPHLEEIQRDIVEKYETIQDGRYRDEAWLEKRDRQEAREIERAKAQTEDPITQEHLLKKADLERREFDRLLSALDIYWPTEPSSADFYIYPNTYEKEYGKYVREVEHYLELMRKRVKREQEQRAKKADTRSTGKKLMDLFKFAGEERKGTA</sequence>
<evidence type="ECO:0000256" key="4">
    <source>
        <dbReference type="ARBA" id="ARBA00022777"/>
    </source>
</evidence>
<evidence type="ECO:0000256" key="3">
    <source>
        <dbReference type="ARBA" id="ARBA00022741"/>
    </source>
</evidence>
<protein>
    <submittedName>
        <fullName evidence="7">Serine/threonine-protein kinase RAD53</fullName>
    </submittedName>
</protein>
<dbReference type="GO" id="GO:0005524">
    <property type="term" value="F:ATP binding"/>
    <property type="evidence" value="ECO:0007669"/>
    <property type="project" value="UniProtKB-KW"/>
</dbReference>
<dbReference type="InterPro" id="IPR011009">
    <property type="entry name" value="Kinase-like_dom_sf"/>
</dbReference>
<dbReference type="InterPro" id="IPR050205">
    <property type="entry name" value="CDPK_Ser/Thr_kinases"/>
</dbReference>
<evidence type="ECO:0000259" key="6">
    <source>
        <dbReference type="PROSITE" id="PS50011"/>
    </source>
</evidence>
<dbReference type="Pfam" id="PF00069">
    <property type="entry name" value="Pkinase"/>
    <property type="match status" value="1"/>
</dbReference>
<dbReference type="EMBL" id="BLZH01000019">
    <property type="protein sequence ID" value="GFP60477.1"/>
    <property type="molecule type" value="Genomic_DNA"/>
</dbReference>
<keyword evidence="4 7" id="KW-0418">Kinase</keyword>
<evidence type="ECO:0000313" key="8">
    <source>
        <dbReference type="Proteomes" id="UP000517252"/>
    </source>
</evidence>
<name>A0A6V8R605_TRIAP</name>
<dbReference type="PROSITE" id="PS50011">
    <property type="entry name" value="PROTEIN_KINASE_DOM"/>
    <property type="match status" value="1"/>
</dbReference>
<dbReference type="PANTHER" id="PTHR24349">
    <property type="entry name" value="SERINE/THREONINE-PROTEIN KINASE"/>
    <property type="match status" value="1"/>
</dbReference>
<dbReference type="OrthoDB" id="10252171at2759"/>
<dbReference type="GO" id="GO:0004674">
    <property type="term" value="F:protein serine/threonine kinase activity"/>
    <property type="evidence" value="ECO:0007669"/>
    <property type="project" value="UniProtKB-KW"/>
</dbReference>
<dbReference type="InterPro" id="IPR000719">
    <property type="entry name" value="Prot_kinase_dom"/>
</dbReference>
<accession>A0A6V8R605</accession>
<reference evidence="7 8" key="1">
    <citation type="submission" date="2020-07" db="EMBL/GenBank/DDBJ databases">
        <title>Trichoderma asperellum IC-1 whole genome shotgun sequence.</title>
        <authorList>
            <person name="Kanamasa S."/>
            <person name="Takahashi H."/>
        </authorList>
    </citation>
    <scope>NUCLEOTIDE SEQUENCE [LARGE SCALE GENOMIC DNA]</scope>
    <source>
        <strain evidence="7 8">IC-1</strain>
    </source>
</reference>